<protein>
    <submittedName>
        <fullName evidence="1">Uncharacterized protein</fullName>
    </submittedName>
</protein>
<evidence type="ECO:0000313" key="1">
    <source>
        <dbReference type="EMBL" id="RNA42881.1"/>
    </source>
</evidence>
<comment type="caution">
    <text evidence="1">The sequence shown here is derived from an EMBL/GenBank/DDBJ whole genome shotgun (WGS) entry which is preliminary data.</text>
</comment>
<name>A0A3M7T4F7_BRAPC</name>
<keyword evidence="2" id="KW-1185">Reference proteome</keyword>
<dbReference type="EMBL" id="REGN01000304">
    <property type="protein sequence ID" value="RNA42881.1"/>
    <property type="molecule type" value="Genomic_DNA"/>
</dbReference>
<proteinExistence type="predicted"/>
<accession>A0A3M7T4F7</accession>
<dbReference type="Proteomes" id="UP000276133">
    <property type="component" value="Unassembled WGS sequence"/>
</dbReference>
<evidence type="ECO:0000313" key="2">
    <source>
        <dbReference type="Proteomes" id="UP000276133"/>
    </source>
</evidence>
<reference evidence="1 2" key="1">
    <citation type="journal article" date="2018" name="Sci. Rep.">
        <title>Genomic signatures of local adaptation to the degree of environmental predictability in rotifers.</title>
        <authorList>
            <person name="Franch-Gras L."/>
            <person name="Hahn C."/>
            <person name="Garcia-Roger E.M."/>
            <person name="Carmona M.J."/>
            <person name="Serra M."/>
            <person name="Gomez A."/>
        </authorList>
    </citation>
    <scope>NUCLEOTIDE SEQUENCE [LARGE SCALE GENOMIC DNA]</scope>
    <source>
        <strain evidence="1">HYR1</strain>
    </source>
</reference>
<gene>
    <name evidence="1" type="ORF">BpHYR1_045459</name>
</gene>
<dbReference type="AlphaFoldDB" id="A0A3M7T4F7"/>
<organism evidence="1 2">
    <name type="scientific">Brachionus plicatilis</name>
    <name type="common">Marine rotifer</name>
    <name type="synonym">Brachionus muelleri</name>
    <dbReference type="NCBI Taxonomy" id="10195"/>
    <lineage>
        <taxon>Eukaryota</taxon>
        <taxon>Metazoa</taxon>
        <taxon>Spiralia</taxon>
        <taxon>Gnathifera</taxon>
        <taxon>Rotifera</taxon>
        <taxon>Eurotatoria</taxon>
        <taxon>Monogononta</taxon>
        <taxon>Pseudotrocha</taxon>
        <taxon>Ploima</taxon>
        <taxon>Brachionidae</taxon>
        <taxon>Brachionus</taxon>
    </lineage>
</organism>
<sequence length="111" mass="12562">MVLVVVAEDTNKDLLINNIPRQCNKVNCDSLNMKIFQVCIFFLIITGLSSESLATNNKPLLLEAIINSVQNEFQMVRYSRQNGESKIQINPNYIEKDALNPQLIPPKAQID</sequence>